<protein>
    <submittedName>
        <fullName evidence="5">AMP-binding protein</fullName>
    </submittedName>
</protein>
<dbReference type="SUPFAM" id="SSF56801">
    <property type="entry name" value="Acetyl-CoA synthetase-like"/>
    <property type="match status" value="1"/>
</dbReference>
<dbReference type="PANTHER" id="PTHR43201:SF5">
    <property type="entry name" value="MEDIUM-CHAIN ACYL-COA LIGASE ACSF2, MITOCHONDRIAL"/>
    <property type="match status" value="1"/>
</dbReference>
<accession>A0ABX1R8W2</accession>
<dbReference type="Pfam" id="PF00501">
    <property type="entry name" value="AMP-binding"/>
    <property type="match status" value="1"/>
</dbReference>
<evidence type="ECO:0000313" key="5">
    <source>
        <dbReference type="EMBL" id="NMH76236.1"/>
    </source>
</evidence>
<dbReference type="InterPro" id="IPR000873">
    <property type="entry name" value="AMP-dep_synth/lig_dom"/>
</dbReference>
<dbReference type="InterPro" id="IPR020845">
    <property type="entry name" value="AMP-binding_CS"/>
</dbReference>
<evidence type="ECO:0000313" key="6">
    <source>
        <dbReference type="Proteomes" id="UP001296706"/>
    </source>
</evidence>
<dbReference type="InterPro" id="IPR025110">
    <property type="entry name" value="AMP-bd_C"/>
</dbReference>
<reference evidence="5 6" key="1">
    <citation type="submission" date="2020-04" db="EMBL/GenBank/DDBJ databases">
        <authorList>
            <person name="Klaysubun C."/>
            <person name="Duangmal K."/>
            <person name="Lipun K."/>
        </authorList>
    </citation>
    <scope>NUCLEOTIDE SEQUENCE [LARGE SCALE GENOMIC DNA]</scope>
    <source>
        <strain evidence="5 6">JCM 11839</strain>
    </source>
</reference>
<dbReference type="PANTHER" id="PTHR43201">
    <property type="entry name" value="ACYL-COA SYNTHETASE"/>
    <property type="match status" value="1"/>
</dbReference>
<dbReference type="InterPro" id="IPR042099">
    <property type="entry name" value="ANL_N_sf"/>
</dbReference>
<evidence type="ECO:0000259" key="3">
    <source>
        <dbReference type="Pfam" id="PF00501"/>
    </source>
</evidence>
<feature type="domain" description="AMP-binding enzyme C-terminal" evidence="4">
    <location>
        <begin position="472"/>
        <end position="546"/>
    </location>
</feature>
<dbReference type="Gene3D" id="3.30.300.30">
    <property type="match status" value="1"/>
</dbReference>
<evidence type="ECO:0000256" key="2">
    <source>
        <dbReference type="ARBA" id="ARBA00022598"/>
    </source>
</evidence>
<comment type="similarity">
    <text evidence="1">Belongs to the ATP-dependent AMP-binding enzyme family.</text>
</comment>
<dbReference type="Gene3D" id="3.40.50.12780">
    <property type="entry name" value="N-terminal domain of ligase-like"/>
    <property type="match status" value="1"/>
</dbReference>
<dbReference type="InterPro" id="IPR045851">
    <property type="entry name" value="AMP-bd_C_sf"/>
</dbReference>
<organism evidence="5 6">
    <name type="scientific">Pseudonocardia xinjiangensis</name>
    <dbReference type="NCBI Taxonomy" id="75289"/>
    <lineage>
        <taxon>Bacteria</taxon>
        <taxon>Bacillati</taxon>
        <taxon>Actinomycetota</taxon>
        <taxon>Actinomycetes</taxon>
        <taxon>Pseudonocardiales</taxon>
        <taxon>Pseudonocardiaceae</taxon>
        <taxon>Pseudonocardia</taxon>
    </lineage>
</organism>
<dbReference type="Proteomes" id="UP001296706">
    <property type="component" value="Unassembled WGS sequence"/>
</dbReference>
<comment type="caution">
    <text evidence="5">The sequence shown here is derived from an EMBL/GenBank/DDBJ whole genome shotgun (WGS) entry which is preliminary data.</text>
</comment>
<dbReference type="PROSITE" id="PS00455">
    <property type="entry name" value="AMP_BINDING"/>
    <property type="match status" value="1"/>
</dbReference>
<keyword evidence="6" id="KW-1185">Reference proteome</keyword>
<dbReference type="RefSeq" id="WP_169394310.1">
    <property type="nucleotide sequence ID" value="NZ_BAAAJH010000011.1"/>
</dbReference>
<feature type="domain" description="AMP-dependent synthetase/ligase" evidence="3">
    <location>
        <begin position="46"/>
        <end position="412"/>
    </location>
</feature>
<sequence>MNDVPSVVNEAGFREALTLRPPDSTVRRFRESQVWREGTVLDDLTRWRDESPEAIAIVAQQMGTGVERLTYRQYADHVERFAGALYELGIRPGQVVALQLPNRWQVNVLLLACARIGAVFAPIITSIRPRELERVLRRLQAGVFISIDRWDGFEHASALAEFAPRLPDLRHRVVLGDASDDEIDFVEHFQNIPWERTHATALGGLSADPDRVGLVLFTSGTTGEPKAALHTLNTLYAAYSAPTSEDGYGSADVFLSSGALTHIAGTGLSILVPLLVGGRTVLLDTWEPETAVDLMTENAVSLLGGVPVTLSALIAELRSRPTPLPALGTVVSFGTLTPGPLIEDVQSVFGLPLRTAWGMTETAGSCTFIRRDDPADWIAHSVGRPIPGVELDLRHEGSATAEQAARLFIRGAPVCLATVGRDSGEVTVIAEHDDGWYDTGDLAVPDGRGGIQLLGRAADRIGGAFMIPVNDVETALLGHPDIDDVALVGYPDGGGGELACAVIVTRAAPPSIADLRKYLDELGMTEWYQPSRVEAVPALPRNSMGKVRKELLRRWLQGGADPAALDATAP</sequence>
<dbReference type="EMBL" id="JAAXKY010000006">
    <property type="protein sequence ID" value="NMH76236.1"/>
    <property type="molecule type" value="Genomic_DNA"/>
</dbReference>
<evidence type="ECO:0000256" key="1">
    <source>
        <dbReference type="ARBA" id="ARBA00006432"/>
    </source>
</evidence>
<name>A0ABX1R8W2_9PSEU</name>
<keyword evidence="2" id="KW-0436">Ligase</keyword>
<gene>
    <name evidence="5" type="ORF">HF577_03815</name>
</gene>
<proteinExistence type="inferred from homology"/>
<evidence type="ECO:0000259" key="4">
    <source>
        <dbReference type="Pfam" id="PF13193"/>
    </source>
</evidence>
<dbReference type="Pfam" id="PF13193">
    <property type="entry name" value="AMP-binding_C"/>
    <property type="match status" value="1"/>
</dbReference>